<comment type="caution">
    <text evidence="1">The sequence shown here is derived from an EMBL/GenBank/DDBJ whole genome shotgun (WGS) entry which is preliminary data.</text>
</comment>
<dbReference type="InterPro" id="IPR050209">
    <property type="entry name" value="Rab_GTPases_membrane_traffic"/>
</dbReference>
<dbReference type="GO" id="GO:0003924">
    <property type="term" value="F:GTPase activity"/>
    <property type="evidence" value="ECO:0007669"/>
    <property type="project" value="InterPro"/>
</dbReference>
<dbReference type="SUPFAM" id="SSF52540">
    <property type="entry name" value="P-loop containing nucleoside triphosphate hydrolases"/>
    <property type="match status" value="1"/>
</dbReference>
<evidence type="ECO:0000313" key="1">
    <source>
        <dbReference type="EMBL" id="KAK1685867.1"/>
    </source>
</evidence>
<gene>
    <name evidence="1" type="ORF">QYE76_046715</name>
</gene>
<dbReference type="PROSITE" id="PS51419">
    <property type="entry name" value="RAB"/>
    <property type="match status" value="1"/>
</dbReference>
<accession>A0AAD8TQC7</accession>
<proteinExistence type="predicted"/>
<dbReference type="GO" id="GO:0005525">
    <property type="term" value="F:GTP binding"/>
    <property type="evidence" value="ECO:0007669"/>
    <property type="project" value="InterPro"/>
</dbReference>
<evidence type="ECO:0000313" key="2">
    <source>
        <dbReference type="Proteomes" id="UP001231189"/>
    </source>
</evidence>
<name>A0AAD8TQC7_LOLMU</name>
<dbReference type="PANTHER" id="PTHR47979">
    <property type="entry name" value="DRAB11-RELATED"/>
    <property type="match status" value="1"/>
</dbReference>
<dbReference type="Proteomes" id="UP001231189">
    <property type="component" value="Unassembled WGS sequence"/>
</dbReference>
<dbReference type="Gene3D" id="3.40.50.300">
    <property type="entry name" value="P-loop containing nucleotide triphosphate hydrolases"/>
    <property type="match status" value="1"/>
</dbReference>
<dbReference type="InterPro" id="IPR027417">
    <property type="entry name" value="P-loop_NTPase"/>
</dbReference>
<keyword evidence="2" id="KW-1185">Reference proteome</keyword>
<sequence length="164" mass="18635">MRTVSYEEGQNFAKKHNLLYVEASAKTKQNVEEAFILAAKKIYKKVEDGALHLSQESILFLRLPENISPSQYGGAAGSSPWRLWTKFMGFVQSLNFLPKFTGSILHILSFLPKFLGFMHRLSFLLKFGTNAAWWPFSTPQLFSGCHSLPKDPEKELLLKDGHEV</sequence>
<reference evidence="1" key="1">
    <citation type="submission" date="2023-07" db="EMBL/GenBank/DDBJ databases">
        <title>A chromosome-level genome assembly of Lolium multiflorum.</title>
        <authorList>
            <person name="Chen Y."/>
            <person name="Copetti D."/>
            <person name="Kolliker R."/>
            <person name="Studer B."/>
        </authorList>
    </citation>
    <scope>NUCLEOTIDE SEQUENCE</scope>
    <source>
        <strain evidence="1">02402/16</strain>
        <tissue evidence="1">Leaf</tissue>
    </source>
</reference>
<dbReference type="EMBL" id="JAUUTY010000002">
    <property type="protein sequence ID" value="KAK1685867.1"/>
    <property type="molecule type" value="Genomic_DNA"/>
</dbReference>
<dbReference type="AlphaFoldDB" id="A0AAD8TQC7"/>
<organism evidence="1 2">
    <name type="scientific">Lolium multiflorum</name>
    <name type="common">Italian ryegrass</name>
    <name type="synonym">Lolium perenne subsp. multiflorum</name>
    <dbReference type="NCBI Taxonomy" id="4521"/>
    <lineage>
        <taxon>Eukaryota</taxon>
        <taxon>Viridiplantae</taxon>
        <taxon>Streptophyta</taxon>
        <taxon>Embryophyta</taxon>
        <taxon>Tracheophyta</taxon>
        <taxon>Spermatophyta</taxon>
        <taxon>Magnoliopsida</taxon>
        <taxon>Liliopsida</taxon>
        <taxon>Poales</taxon>
        <taxon>Poaceae</taxon>
        <taxon>BOP clade</taxon>
        <taxon>Pooideae</taxon>
        <taxon>Poodae</taxon>
        <taxon>Poeae</taxon>
        <taxon>Poeae Chloroplast Group 2 (Poeae type)</taxon>
        <taxon>Loliodinae</taxon>
        <taxon>Loliinae</taxon>
        <taxon>Lolium</taxon>
    </lineage>
</organism>
<protein>
    <submittedName>
        <fullName evidence="1">Uncharacterized protein</fullName>
    </submittedName>
</protein>
<dbReference type="Pfam" id="PF00071">
    <property type="entry name" value="Ras"/>
    <property type="match status" value="1"/>
</dbReference>
<dbReference type="PROSITE" id="PS51421">
    <property type="entry name" value="RAS"/>
    <property type="match status" value="1"/>
</dbReference>
<dbReference type="InterPro" id="IPR001806">
    <property type="entry name" value="Small_GTPase"/>
</dbReference>